<evidence type="ECO:0000313" key="4">
    <source>
        <dbReference type="Proteomes" id="UP001189429"/>
    </source>
</evidence>
<comment type="caution">
    <text evidence="3">The sequence shown here is derived from an EMBL/GenBank/DDBJ whole genome shotgun (WGS) entry which is preliminary data.</text>
</comment>
<sequence>MPELPRLPEMIRSLSACEGALEDQLEAASPPHEWQHPPSFLCPISQQCMHDPVVLSDGHTYERQHIERWLSHSTTSPVTRLELSKTGIYPNHALRNAIDEYFNEVFSVHRRAIRRTVRSRRGSRDLTADGPLARTLDALMQSSLLVNADHSVEYILRQIVGEAKKLVGAEAASVFLVDAARQELYSTVNSTNEELRIPINAGIAGQVATTGEALIINDAYADVRFNKAVDRKTGFRTRNILCAPLKVRKGDVIGVVQLINKTGGGVMALDGLPGAPQEGADEPAGGSRPFTEDDSHFLQVFALQAATAVANDISHELCQAAASSSPQG</sequence>
<dbReference type="InterPro" id="IPR029016">
    <property type="entry name" value="GAF-like_dom_sf"/>
</dbReference>
<dbReference type="InterPro" id="IPR003613">
    <property type="entry name" value="Ubox_domain"/>
</dbReference>
<evidence type="ECO:0000313" key="3">
    <source>
        <dbReference type="EMBL" id="CAK0807573.1"/>
    </source>
</evidence>
<dbReference type="Gene3D" id="3.30.450.40">
    <property type="match status" value="1"/>
</dbReference>
<evidence type="ECO:0000259" key="2">
    <source>
        <dbReference type="PROSITE" id="PS51698"/>
    </source>
</evidence>
<reference evidence="3" key="1">
    <citation type="submission" date="2023-10" db="EMBL/GenBank/DDBJ databases">
        <authorList>
            <person name="Chen Y."/>
            <person name="Shah S."/>
            <person name="Dougan E. K."/>
            <person name="Thang M."/>
            <person name="Chan C."/>
        </authorList>
    </citation>
    <scope>NUCLEOTIDE SEQUENCE [LARGE SCALE GENOMIC DNA]</scope>
</reference>
<dbReference type="InterPro" id="IPR003018">
    <property type="entry name" value="GAF"/>
</dbReference>
<organism evidence="3 4">
    <name type="scientific">Prorocentrum cordatum</name>
    <dbReference type="NCBI Taxonomy" id="2364126"/>
    <lineage>
        <taxon>Eukaryota</taxon>
        <taxon>Sar</taxon>
        <taxon>Alveolata</taxon>
        <taxon>Dinophyceae</taxon>
        <taxon>Prorocentrales</taxon>
        <taxon>Prorocentraceae</taxon>
        <taxon>Prorocentrum</taxon>
    </lineage>
</organism>
<dbReference type="Pfam" id="PF01590">
    <property type="entry name" value="GAF"/>
    <property type="match status" value="1"/>
</dbReference>
<dbReference type="PANTHER" id="PTHR46573:SF1">
    <property type="entry name" value="WD REPEAT, SAM AND U-BOX DOMAIN-CONTAINING PROTEIN 1"/>
    <property type="match status" value="1"/>
</dbReference>
<dbReference type="SUPFAM" id="SSF55781">
    <property type="entry name" value="GAF domain-like"/>
    <property type="match status" value="1"/>
</dbReference>
<protein>
    <recommendedName>
        <fullName evidence="2">U-box domain-containing protein</fullName>
    </recommendedName>
</protein>
<dbReference type="EMBL" id="CAUYUJ010003958">
    <property type="protein sequence ID" value="CAK0807573.1"/>
    <property type="molecule type" value="Genomic_DNA"/>
</dbReference>
<dbReference type="CDD" id="cd16655">
    <property type="entry name" value="RING-Ubox_WDSUB1-like"/>
    <property type="match status" value="1"/>
</dbReference>
<proteinExistence type="predicted"/>
<dbReference type="InterPro" id="IPR013083">
    <property type="entry name" value="Znf_RING/FYVE/PHD"/>
</dbReference>
<dbReference type="SMART" id="SM00065">
    <property type="entry name" value="GAF"/>
    <property type="match status" value="1"/>
</dbReference>
<feature type="region of interest" description="Disordered" evidence="1">
    <location>
        <begin position="271"/>
        <end position="292"/>
    </location>
</feature>
<dbReference type="Proteomes" id="UP001189429">
    <property type="component" value="Unassembled WGS sequence"/>
</dbReference>
<gene>
    <name evidence="3" type="ORF">PCOR1329_LOCUS13420</name>
</gene>
<keyword evidence="4" id="KW-1185">Reference proteome</keyword>
<name>A0ABN9QR45_9DINO</name>
<dbReference type="PROSITE" id="PS51698">
    <property type="entry name" value="U_BOX"/>
    <property type="match status" value="1"/>
</dbReference>
<dbReference type="SUPFAM" id="SSF57850">
    <property type="entry name" value="RING/U-box"/>
    <property type="match status" value="1"/>
</dbReference>
<dbReference type="Gene3D" id="3.30.40.10">
    <property type="entry name" value="Zinc/RING finger domain, C3HC4 (zinc finger)"/>
    <property type="match status" value="1"/>
</dbReference>
<evidence type="ECO:0000256" key="1">
    <source>
        <dbReference type="SAM" id="MobiDB-lite"/>
    </source>
</evidence>
<dbReference type="SMART" id="SM00504">
    <property type="entry name" value="Ubox"/>
    <property type="match status" value="1"/>
</dbReference>
<dbReference type="Pfam" id="PF04564">
    <property type="entry name" value="U-box"/>
    <property type="match status" value="1"/>
</dbReference>
<dbReference type="InterPro" id="IPR052085">
    <property type="entry name" value="WD-SAM-U-box"/>
</dbReference>
<accession>A0ABN9QR45</accession>
<feature type="domain" description="U-box" evidence="2">
    <location>
        <begin position="35"/>
        <end position="108"/>
    </location>
</feature>
<dbReference type="PANTHER" id="PTHR46573">
    <property type="entry name" value="WD REPEAT, SAM AND U-BOX DOMAIN-CONTAINING PROTEIN 1"/>
    <property type="match status" value="1"/>
</dbReference>